<evidence type="ECO:0000256" key="2">
    <source>
        <dbReference type="SAM" id="SignalP"/>
    </source>
</evidence>
<proteinExistence type="predicted"/>
<feature type="region of interest" description="Disordered" evidence="1">
    <location>
        <begin position="73"/>
        <end position="97"/>
    </location>
</feature>
<evidence type="ECO:0000313" key="4">
    <source>
        <dbReference type="Proteomes" id="UP000483379"/>
    </source>
</evidence>
<feature type="signal peptide" evidence="2">
    <location>
        <begin position="1"/>
        <end position="19"/>
    </location>
</feature>
<gene>
    <name evidence="3" type="ORF">G3446_24060</name>
</gene>
<organism evidence="3 4">
    <name type="scientific">Thiorhodococcus minor</name>
    <dbReference type="NCBI Taxonomy" id="57489"/>
    <lineage>
        <taxon>Bacteria</taxon>
        <taxon>Pseudomonadati</taxon>
        <taxon>Pseudomonadota</taxon>
        <taxon>Gammaproteobacteria</taxon>
        <taxon>Chromatiales</taxon>
        <taxon>Chromatiaceae</taxon>
        <taxon>Thiorhodococcus</taxon>
    </lineage>
</organism>
<name>A0A6M0K573_9GAMM</name>
<accession>A0A6M0K573</accession>
<evidence type="ECO:0000313" key="3">
    <source>
        <dbReference type="EMBL" id="NEV64902.1"/>
    </source>
</evidence>
<comment type="caution">
    <text evidence="3">The sequence shown here is derived from an EMBL/GenBank/DDBJ whole genome shotgun (WGS) entry which is preliminary data.</text>
</comment>
<dbReference type="EMBL" id="JAAIJQ010000122">
    <property type="protein sequence ID" value="NEV64902.1"/>
    <property type="molecule type" value="Genomic_DNA"/>
</dbReference>
<keyword evidence="4" id="KW-1185">Reference proteome</keyword>
<evidence type="ECO:0000256" key="1">
    <source>
        <dbReference type="SAM" id="MobiDB-lite"/>
    </source>
</evidence>
<feature type="chain" id="PRO_5026834992" evidence="2">
    <location>
        <begin position="20"/>
        <end position="97"/>
    </location>
</feature>
<protein>
    <submittedName>
        <fullName evidence="3">Uncharacterized protein</fullName>
    </submittedName>
</protein>
<dbReference type="AlphaFoldDB" id="A0A6M0K573"/>
<dbReference type="RefSeq" id="WP_164456110.1">
    <property type="nucleotide sequence ID" value="NZ_JAAIJQ010000122.1"/>
</dbReference>
<keyword evidence="2" id="KW-0732">Signal</keyword>
<sequence>MTKYAIVLTLSLTATNALAGAVYGTFGEGNGDLYDRHGPTAGRVAIQPGIGDRVDVYHGLASGNGDLFNVSRQAAPAEGGPRPDIYQGFQPNVDLHY</sequence>
<dbReference type="Proteomes" id="UP000483379">
    <property type="component" value="Unassembled WGS sequence"/>
</dbReference>
<reference evidence="3 4" key="1">
    <citation type="submission" date="2020-02" db="EMBL/GenBank/DDBJ databases">
        <title>Genome sequences of Thiorhodococcus mannitoliphagus and Thiorhodococcus minor, purple sulfur photosynthetic bacteria in the gammaproteobacterial family, Chromatiaceae.</title>
        <authorList>
            <person name="Aviles F.A."/>
            <person name="Meyer T.E."/>
            <person name="Kyndt J.A."/>
        </authorList>
    </citation>
    <scope>NUCLEOTIDE SEQUENCE [LARGE SCALE GENOMIC DNA]</scope>
    <source>
        <strain evidence="3 4">DSM 11518</strain>
    </source>
</reference>